<sequence length="424" mass="43924">MMLAAMCVGCGETSDPTRLLVVVTTDFEVPGELAAVHAQVGPEAGCDACSAEFALSGTERHEMPLSFVIAPRDGDASRPIALQLEGRDERGAAIVVRTVRTSFVAGSTARVVVHLERACEARTCTTAGLTCVAGDCRGDEVAPEIFDGYGPGDELRDAGVRDAGVRDAGEHDAGGGEDAQVEVVDAGDAGTVEPSDGGTSPRSCEGLDGRQQIDPDGAGASPPFWTWCLDGWTLLLKVDGGSPRMAFTNDEWVTSTAAPFGTEMPGAVEDAMLPSYWSLPVRELRVVMREGATSRDQVFPLLGEGLPVTLVSAVRDDVPVEVGGTLAEWTSLVGTTAVQGEACTRVGIPAQAPDGDPRVRVRIGIVASSQSDCSQASGWAGIGASVAGQAGCSTFGNTAGGARLCGNPPNRREAFPRFALVYGR</sequence>
<dbReference type="EMBL" id="CP011125">
    <property type="protein sequence ID" value="AKF09711.1"/>
    <property type="molecule type" value="Genomic_DNA"/>
</dbReference>
<organism evidence="2 3">
    <name type="scientific">Sandaracinus amylolyticus</name>
    <dbReference type="NCBI Taxonomy" id="927083"/>
    <lineage>
        <taxon>Bacteria</taxon>
        <taxon>Pseudomonadati</taxon>
        <taxon>Myxococcota</taxon>
        <taxon>Polyangia</taxon>
        <taxon>Polyangiales</taxon>
        <taxon>Sandaracinaceae</taxon>
        <taxon>Sandaracinus</taxon>
    </lineage>
</organism>
<evidence type="ECO:0000313" key="3">
    <source>
        <dbReference type="Proteomes" id="UP000034883"/>
    </source>
</evidence>
<reference evidence="2 3" key="1">
    <citation type="submission" date="2015-03" db="EMBL/GenBank/DDBJ databases">
        <title>Genome assembly of Sandaracinus amylolyticus DSM 53668.</title>
        <authorList>
            <person name="Sharma G."/>
            <person name="Subramanian S."/>
        </authorList>
    </citation>
    <scope>NUCLEOTIDE SEQUENCE [LARGE SCALE GENOMIC DNA]</scope>
    <source>
        <strain evidence="2 3">DSM 53668</strain>
    </source>
</reference>
<name>A0A0F6W7Y4_9BACT</name>
<accession>A0A0F6W7Y4</accession>
<feature type="region of interest" description="Disordered" evidence="1">
    <location>
        <begin position="188"/>
        <end position="216"/>
    </location>
</feature>
<protein>
    <submittedName>
        <fullName evidence="2">Uncharacterized protein</fullName>
    </submittedName>
</protein>
<gene>
    <name evidence="2" type="ORF">DB32_006860</name>
</gene>
<evidence type="ECO:0000313" key="2">
    <source>
        <dbReference type="EMBL" id="AKF09711.1"/>
    </source>
</evidence>
<dbReference type="Proteomes" id="UP000034883">
    <property type="component" value="Chromosome"/>
</dbReference>
<dbReference type="STRING" id="927083.DB32_006860"/>
<evidence type="ECO:0000256" key="1">
    <source>
        <dbReference type="SAM" id="MobiDB-lite"/>
    </source>
</evidence>
<dbReference type="AlphaFoldDB" id="A0A0F6W7Y4"/>
<dbReference type="KEGG" id="samy:DB32_006860"/>
<proteinExistence type="predicted"/>
<keyword evidence="3" id="KW-1185">Reference proteome</keyword>